<dbReference type="eggNOG" id="COG4693">
    <property type="taxonomic scope" value="Bacteria"/>
</dbReference>
<evidence type="ECO:0000313" key="3">
    <source>
        <dbReference type="Proteomes" id="UP000004169"/>
    </source>
</evidence>
<dbReference type="Gene3D" id="3.40.50.150">
    <property type="entry name" value="Vaccinia Virus protein VP39"/>
    <property type="match status" value="1"/>
</dbReference>
<reference evidence="2 3" key="1">
    <citation type="journal article" date="2012" name="J. Bacteriol.">
        <title>Draft Genome Sequence of the Purple Photosynthetic Bacterium Phaeospirillum molischianum DSM120, a Particularly Versatile Bacterium.</title>
        <authorList>
            <person name="Duquesne K."/>
            <person name="Prima V."/>
            <person name="Ji B."/>
            <person name="Rouy Z."/>
            <person name="Medigue C."/>
            <person name="Talla E."/>
            <person name="Sturgis J.N."/>
        </authorList>
    </citation>
    <scope>NUCLEOTIDE SEQUENCE [LARGE SCALE GENOMIC DNA]</scope>
    <source>
        <strain evidence="3">DSM120</strain>
    </source>
</reference>
<dbReference type="InterPro" id="IPR013217">
    <property type="entry name" value="Methyltransf_12"/>
</dbReference>
<dbReference type="Pfam" id="PF08242">
    <property type="entry name" value="Methyltransf_12"/>
    <property type="match status" value="1"/>
</dbReference>
<organism evidence="2 3">
    <name type="scientific">Magnetospirillum molischianum DSM 120</name>
    <dbReference type="NCBI Taxonomy" id="1150626"/>
    <lineage>
        <taxon>Bacteria</taxon>
        <taxon>Pseudomonadati</taxon>
        <taxon>Pseudomonadota</taxon>
        <taxon>Alphaproteobacteria</taxon>
        <taxon>Rhodospirillales</taxon>
        <taxon>Rhodospirillaceae</taxon>
        <taxon>Magnetospirillum</taxon>
    </lineage>
</organism>
<feature type="domain" description="Methyltransferase type 12" evidence="1">
    <location>
        <begin position="200"/>
        <end position="300"/>
    </location>
</feature>
<dbReference type="STRING" id="1150626.PHAMO_270042"/>
<evidence type="ECO:0000313" key="2">
    <source>
        <dbReference type="EMBL" id="CCG41201.1"/>
    </source>
</evidence>
<protein>
    <submittedName>
        <fullName evidence="2">Pyochelin synthetase F</fullName>
    </submittedName>
</protein>
<dbReference type="Proteomes" id="UP000004169">
    <property type="component" value="Unassembled WGS sequence"/>
</dbReference>
<keyword evidence="3" id="KW-1185">Reference proteome</keyword>
<sequence>MHIVREPDDLAAIADQAASAALAARGATAETIAALPDWLEQVERISLSAIAALLASSGALPAEGPPRRAEAIAAGLGAASRHGWLVHRWLAALIRRGWLSRSAEGGLGWIAPPAHFGIDPAGLDPAYHALGFPPTMATAHRAALECLGALVRDDITLQHLLFRDGDVLAALAAYQDNLFTAALNAAAAALAARLPRSRLLELGGGAGLTTAAALRALAGSAASYRFTDVSRLFTVAAERRFAGTPGLICTPLNIDEDFTAQGVAPDSVDIVLAGNVLHNARDLGATLGWIHRSLTPDGWLILTDSIRETDAILTSMQFLLSPPQGGPPPGGRDRRPCGQAFLDATGWADQLAAADFTLCLARPDPASPLATAGQCLLLAQSSR</sequence>
<dbReference type="EMBL" id="CAHP01000020">
    <property type="protein sequence ID" value="CCG41201.1"/>
    <property type="molecule type" value="Genomic_DNA"/>
</dbReference>
<proteinExistence type="predicted"/>
<dbReference type="AlphaFoldDB" id="H8FS63"/>
<dbReference type="SUPFAM" id="SSF53335">
    <property type="entry name" value="S-adenosyl-L-methionine-dependent methyltransferases"/>
    <property type="match status" value="1"/>
</dbReference>
<comment type="caution">
    <text evidence="2">The sequence shown here is derived from an EMBL/GenBank/DDBJ whole genome shotgun (WGS) entry which is preliminary data.</text>
</comment>
<dbReference type="InterPro" id="IPR029063">
    <property type="entry name" value="SAM-dependent_MTases_sf"/>
</dbReference>
<evidence type="ECO:0000259" key="1">
    <source>
        <dbReference type="Pfam" id="PF08242"/>
    </source>
</evidence>
<accession>H8FS63</accession>
<name>H8FS63_MAGML</name>
<gene>
    <name evidence="2" type="ORF">PHAMO_270042</name>
</gene>